<gene>
    <name evidence="4" type="ORF">SAMN05216282_108140</name>
</gene>
<dbReference type="Gene3D" id="2.80.10.50">
    <property type="match status" value="1"/>
</dbReference>
<keyword evidence="4" id="KW-0430">Lectin</keyword>
<dbReference type="Pfam" id="PF14200">
    <property type="entry name" value="RicinB_lectin_2"/>
    <property type="match status" value="2"/>
</dbReference>
<keyword evidence="1" id="KW-0677">Repeat</keyword>
<dbReference type="PANTHER" id="PTHR13817">
    <property type="entry name" value="TITIN"/>
    <property type="match status" value="1"/>
</dbReference>
<reference evidence="4 5" key="1">
    <citation type="submission" date="2016-10" db="EMBL/GenBank/DDBJ databases">
        <authorList>
            <person name="de Groot N.N."/>
        </authorList>
    </citation>
    <scope>NUCLEOTIDE SEQUENCE [LARGE SCALE GENOMIC DNA]</scope>
    <source>
        <strain evidence="4 5">CGMCC 1.5382</strain>
    </source>
</reference>
<dbReference type="STRING" id="386301.SAMN05216282_108140"/>
<dbReference type="InterPro" id="IPR003961">
    <property type="entry name" value="FN3_dom"/>
</dbReference>
<dbReference type="PANTHER" id="PTHR13817:SF166">
    <property type="entry name" value="NEURONAL IGCAM-RELATED"/>
    <property type="match status" value="1"/>
</dbReference>
<dbReference type="RefSeq" id="WP_092323416.1">
    <property type="nucleotide sequence ID" value="NZ_FNFU01000008.1"/>
</dbReference>
<dbReference type="Pfam" id="PF00041">
    <property type="entry name" value="fn3"/>
    <property type="match status" value="4"/>
</dbReference>
<proteinExistence type="predicted"/>
<dbReference type="OrthoDB" id="2702399at2"/>
<dbReference type="PROSITE" id="PS50231">
    <property type="entry name" value="RICIN_B_LECTIN"/>
    <property type="match status" value="1"/>
</dbReference>
<evidence type="ECO:0000313" key="5">
    <source>
        <dbReference type="Proteomes" id="UP000198701"/>
    </source>
</evidence>
<evidence type="ECO:0000256" key="1">
    <source>
        <dbReference type="ARBA" id="ARBA00022737"/>
    </source>
</evidence>
<dbReference type="GO" id="GO:0030246">
    <property type="term" value="F:carbohydrate binding"/>
    <property type="evidence" value="ECO:0007669"/>
    <property type="project" value="UniProtKB-KW"/>
</dbReference>
<dbReference type="SUPFAM" id="SSF50370">
    <property type="entry name" value="Ricin B-like lectins"/>
    <property type="match status" value="1"/>
</dbReference>
<dbReference type="Gene3D" id="2.60.40.10">
    <property type="entry name" value="Immunoglobulins"/>
    <property type="match status" value="6"/>
</dbReference>
<dbReference type="AlphaFoldDB" id="A0A1G9DAK7"/>
<dbReference type="InterPro" id="IPR036116">
    <property type="entry name" value="FN3_sf"/>
</dbReference>
<organism evidence="4 5">
    <name type="scientific">Cryobacterium psychrotolerans</name>
    <dbReference type="NCBI Taxonomy" id="386301"/>
    <lineage>
        <taxon>Bacteria</taxon>
        <taxon>Bacillati</taxon>
        <taxon>Actinomycetota</taxon>
        <taxon>Actinomycetes</taxon>
        <taxon>Micrococcales</taxon>
        <taxon>Microbacteriaceae</taxon>
        <taxon>Cryobacterium</taxon>
    </lineage>
</organism>
<evidence type="ECO:0000313" key="4">
    <source>
        <dbReference type="EMBL" id="SDK60921.1"/>
    </source>
</evidence>
<dbReference type="Proteomes" id="UP000198701">
    <property type="component" value="Unassembled WGS sequence"/>
</dbReference>
<keyword evidence="3" id="KW-0624">Polysaccharide degradation</keyword>
<evidence type="ECO:0000256" key="3">
    <source>
        <dbReference type="ARBA" id="ARBA00023326"/>
    </source>
</evidence>
<dbReference type="InterPro" id="IPR050964">
    <property type="entry name" value="Striated_Muscle_Regulatory"/>
</dbReference>
<dbReference type="SMART" id="SM00060">
    <property type="entry name" value="FN3"/>
    <property type="match status" value="6"/>
</dbReference>
<sequence>MTTRTNRAPGRGAHRLAVSVGLTLFFILAGTGVASASWTASPVGTTASVASGTIGIQQAGFASLAVQYGPTVTTATAPITVTNTGTIPAPYTLTLSAPAANPLAQAPVNTWPVLFGSSCALPVPGTATTSKTWAAGTTLTGSLDAGSSAVYCVTTSLTPAQLSANSGGSMVATLALNSAVGNWSATDTATVAQSVSDMTAPTAPGTPVASGTTGVATTLNWTASTDTVGVTAYEVYRTGLLIATVTATTFTDAGLTPGTTYSYVIKAKDAAGNGTVSGTTAVTTTDTIAPTAPGTPVASGTTGVQTTLTWAASTDNVGVTGYDVYRGATLVGTVTATTFTDTGLAPATTYNYTIKAKDAAGNQSVSGPTAVATTDTIAPTAPGAPVASATTGVQTTLTWAASTDNVGVTGYEIYRGTTLVGTVTSTTFTDIGLTPGTIYSYTVKAKDAAGNGSVSGATAVATTDTIAPTVPGAPVASGTSSAQTTLTWVASTDNVGVTGYEVYRGTTLVGTVTSTMFTDTGLTPITTYNYTIKAKDAAGNQSASLPTSVTTAALDTTAPTVPGAPVASGTTGVQTTLIWTASTDNVGVTGYEVYRGTTLVGTVTSTTFTDTGLTPATTYSYTIKAKDAAGNGSVSVATVVTTLDTIAPSVPGTPVASGTTGTQATLAWAASTDNVGVTGYEVYRGTVLIATVTSATFTDTGLTAGSTYSYTIKAKDAAGNRSAVSSATNVITLAVTPTTGYKIRPIDSTGLCLDGSSNPPANGTTLVTTTCNGNSQPWNVVLITGTYYYKIVHPTKAFAWEIKDGSLIDGAGAQFGADTGAAKQQWEVIQQSAGQYRFVNRASGKCLEAPGATTAVGTQLTQRTCDGSTAQSFTVS</sequence>
<dbReference type="PROSITE" id="PS50853">
    <property type="entry name" value="FN3"/>
    <property type="match status" value="6"/>
</dbReference>
<dbReference type="GO" id="GO:0000272">
    <property type="term" value="P:polysaccharide catabolic process"/>
    <property type="evidence" value="ECO:0007669"/>
    <property type="project" value="UniProtKB-KW"/>
</dbReference>
<name>A0A1G9DAK7_9MICO</name>
<dbReference type="EMBL" id="FNFU01000008">
    <property type="protein sequence ID" value="SDK60921.1"/>
    <property type="molecule type" value="Genomic_DNA"/>
</dbReference>
<keyword evidence="2" id="KW-0326">Glycosidase</keyword>
<keyword evidence="2" id="KW-0378">Hydrolase</keyword>
<accession>A0A1G9DAK7</accession>
<dbReference type="GO" id="GO:0016798">
    <property type="term" value="F:hydrolase activity, acting on glycosyl bonds"/>
    <property type="evidence" value="ECO:0007669"/>
    <property type="project" value="UniProtKB-KW"/>
</dbReference>
<protein>
    <submittedName>
        <fullName evidence="4">Ricin-type beta-trefoil lectin domain-like</fullName>
    </submittedName>
</protein>
<dbReference type="CDD" id="cd00063">
    <property type="entry name" value="FN3"/>
    <property type="match status" value="5"/>
</dbReference>
<dbReference type="InterPro" id="IPR035992">
    <property type="entry name" value="Ricin_B-like_lectins"/>
</dbReference>
<evidence type="ECO:0000256" key="2">
    <source>
        <dbReference type="ARBA" id="ARBA00023295"/>
    </source>
</evidence>
<dbReference type="SUPFAM" id="SSF49265">
    <property type="entry name" value="Fibronectin type III"/>
    <property type="match status" value="3"/>
</dbReference>
<keyword evidence="5" id="KW-1185">Reference proteome</keyword>
<dbReference type="SMART" id="SM00458">
    <property type="entry name" value="RICIN"/>
    <property type="match status" value="1"/>
</dbReference>
<dbReference type="InterPro" id="IPR000772">
    <property type="entry name" value="Ricin_B_lectin"/>
</dbReference>
<dbReference type="CDD" id="cd00161">
    <property type="entry name" value="beta-trefoil_Ricin-like"/>
    <property type="match status" value="1"/>
</dbReference>
<dbReference type="InterPro" id="IPR013783">
    <property type="entry name" value="Ig-like_fold"/>
</dbReference>
<keyword evidence="3" id="KW-0119">Carbohydrate metabolism</keyword>